<evidence type="ECO:0000256" key="1">
    <source>
        <dbReference type="SAM" id="Coils"/>
    </source>
</evidence>
<evidence type="ECO:0000313" key="3">
    <source>
        <dbReference type="EMBL" id="STO91885.1"/>
    </source>
</evidence>
<protein>
    <submittedName>
        <fullName evidence="3">Antirepressor protein</fullName>
    </submittedName>
</protein>
<sequence length="172" mass="20084">MKALKTEFLGKEITLVDNNGIAYVAMREIVEGIGLSWGSQSIKLHENSKKFNCFDIETVGADGKKRKMLCMPIKKLNGWLFSINPNKVRADLKTRLEEYQEECFLALWDYWTEGIARRDEVKNKLTAWQEKMADYKERASQKGRELNACKKEKAQLDHEFSQIHQMDLFFNL</sequence>
<evidence type="ECO:0000313" key="4">
    <source>
        <dbReference type="Proteomes" id="UP000254465"/>
    </source>
</evidence>
<name>A0A377IUE9_AVIPA</name>
<reference evidence="3 4" key="1">
    <citation type="submission" date="2018-06" db="EMBL/GenBank/DDBJ databases">
        <authorList>
            <consortium name="Pathogen Informatics"/>
            <person name="Doyle S."/>
        </authorList>
    </citation>
    <scope>NUCLEOTIDE SEQUENCE [LARGE SCALE GENOMIC DNA]</scope>
    <source>
        <strain evidence="3 4">NCTC11296</strain>
    </source>
</reference>
<accession>A0A377IUE9</accession>
<dbReference type="PRINTS" id="PR01994">
    <property type="entry name" value="ANTIREPRESSR"/>
</dbReference>
<dbReference type="AlphaFoldDB" id="A0A377IUE9"/>
<gene>
    <name evidence="3" type="ORF">NCTC11296_03014</name>
</gene>
<organism evidence="3 4">
    <name type="scientific">Avibacterium paragallinarum</name>
    <name type="common">Haemophilus gallinarum</name>
    <dbReference type="NCBI Taxonomy" id="728"/>
    <lineage>
        <taxon>Bacteria</taxon>
        <taxon>Pseudomonadati</taxon>
        <taxon>Pseudomonadota</taxon>
        <taxon>Gammaproteobacteria</taxon>
        <taxon>Pasteurellales</taxon>
        <taxon>Pasteurellaceae</taxon>
        <taxon>Avibacterium</taxon>
    </lineage>
</organism>
<dbReference type="Proteomes" id="UP000254465">
    <property type="component" value="Unassembled WGS sequence"/>
</dbReference>
<proteinExistence type="predicted"/>
<keyword evidence="1" id="KW-0175">Coiled coil</keyword>
<dbReference type="RefSeq" id="WP_017807428.1">
    <property type="nucleotide sequence ID" value="NZ_PQVK01000005.1"/>
</dbReference>
<feature type="coiled-coil region" evidence="1">
    <location>
        <begin position="118"/>
        <end position="152"/>
    </location>
</feature>
<dbReference type="InterPro" id="IPR018875">
    <property type="entry name" value="Antirepressor_Ant_N"/>
</dbReference>
<evidence type="ECO:0000259" key="2">
    <source>
        <dbReference type="Pfam" id="PF10547"/>
    </source>
</evidence>
<dbReference type="Pfam" id="PF10547">
    <property type="entry name" value="P22_AR_N"/>
    <property type="match status" value="1"/>
</dbReference>
<feature type="domain" description="Antirepressor protein ant N-terminal" evidence="2">
    <location>
        <begin position="7"/>
        <end position="116"/>
    </location>
</feature>
<dbReference type="EMBL" id="UGHK01000003">
    <property type="protein sequence ID" value="STO91885.1"/>
    <property type="molecule type" value="Genomic_DNA"/>
</dbReference>